<feature type="transmembrane region" description="Helical" evidence="1">
    <location>
        <begin position="9"/>
        <end position="32"/>
    </location>
</feature>
<keyword evidence="1" id="KW-0472">Membrane</keyword>
<reference evidence="2 3" key="1">
    <citation type="submission" date="2018-12" db="EMBL/GenBank/DDBJ databases">
        <title>Rubrispira sanarue gen. nov., sp., nov., a member of the order Silvanigrellales, isolated from a brackish lake in Hamamatsu Japan.</title>
        <authorList>
            <person name="Maejima Y."/>
            <person name="Iino T."/>
            <person name="Muraguchi Y."/>
            <person name="Fukuda K."/>
            <person name="Nojiri H."/>
            <person name="Ohkuma M."/>
            <person name="Moriuchi R."/>
            <person name="Dohra H."/>
            <person name="Kimbara K."/>
            <person name="Shintani M."/>
        </authorList>
    </citation>
    <scope>NUCLEOTIDE SEQUENCE [LARGE SCALE GENOMIC DNA]</scope>
    <source>
        <strain evidence="2 3">RF1110005</strain>
    </source>
</reference>
<keyword evidence="3" id="KW-1185">Reference proteome</keyword>
<name>A0A4P2VLN6_FLUSA</name>
<dbReference type="RefSeq" id="WP_130610360.1">
    <property type="nucleotide sequence ID" value="NZ_AP019368.1"/>
</dbReference>
<dbReference type="AlphaFoldDB" id="A0A4P2VLN6"/>
<dbReference type="Pfam" id="PF05437">
    <property type="entry name" value="AzlD"/>
    <property type="match status" value="1"/>
</dbReference>
<dbReference type="KEGG" id="sbf:JCM31447_22410"/>
<evidence type="ECO:0000256" key="1">
    <source>
        <dbReference type="SAM" id="Phobius"/>
    </source>
</evidence>
<proteinExistence type="predicted"/>
<keyword evidence="1" id="KW-1133">Transmembrane helix</keyword>
<accession>A0A4P2VLN6</accession>
<organism evidence="2 3">
    <name type="scientific">Fluviispira sanaruensis</name>
    <dbReference type="NCBI Taxonomy" id="2493639"/>
    <lineage>
        <taxon>Bacteria</taxon>
        <taxon>Pseudomonadati</taxon>
        <taxon>Bdellovibrionota</taxon>
        <taxon>Oligoflexia</taxon>
        <taxon>Silvanigrellales</taxon>
        <taxon>Silvanigrellaceae</taxon>
        <taxon>Fluviispira</taxon>
    </lineage>
</organism>
<dbReference type="Proteomes" id="UP000291236">
    <property type="component" value="Chromosome"/>
</dbReference>
<evidence type="ECO:0000313" key="2">
    <source>
        <dbReference type="EMBL" id="BBH53791.1"/>
    </source>
</evidence>
<keyword evidence="1" id="KW-0812">Transmembrane</keyword>
<dbReference type="EMBL" id="AP019368">
    <property type="protein sequence ID" value="BBH53791.1"/>
    <property type="molecule type" value="Genomic_DNA"/>
</dbReference>
<sequence length="113" mass="13002">MSWNNNNTYIIFAIIVMALVTYSTRIIPFIFFKKLNTPTLIQTGKQLPVCLMAILTLYSIDSLKEFDTQYLMNGWIACVACILVYLVMRSVLTSMIIGTVIYFILLNYMHLSN</sequence>
<dbReference type="OrthoDB" id="5324916at2"/>
<gene>
    <name evidence="2" type="ORF">JCM31447_22410</name>
</gene>
<evidence type="ECO:0000313" key="3">
    <source>
        <dbReference type="Proteomes" id="UP000291236"/>
    </source>
</evidence>
<dbReference type="InterPro" id="IPR008407">
    <property type="entry name" value="Brnchd-chn_aa_trnsp_AzlD"/>
</dbReference>
<protein>
    <recommendedName>
        <fullName evidence="4">Branched-chain amino acid transporter AzlD</fullName>
    </recommendedName>
</protein>
<evidence type="ECO:0008006" key="4">
    <source>
        <dbReference type="Google" id="ProtNLM"/>
    </source>
</evidence>